<keyword evidence="2" id="KW-0732">Signal</keyword>
<sequence length="148" mass="15802">MNRSVFFLLAPVLAPMLQAADKPLSIPQTPEEMRKYMNAGDARCPGCGMVTNIRQTAGRGALGNADEEAQQLRKGDPGPGEDVGTVTIIGSGAQSRDARKQAATPAASTWLVTIRYDDGSYAAFAQEGKPAVRKGDRVQVVSGRIERR</sequence>
<name>A0A9D7JZJ3_9PROT</name>
<feature type="chain" id="PRO_5038867610" evidence="2">
    <location>
        <begin position="20"/>
        <end position="148"/>
    </location>
</feature>
<dbReference type="AlphaFoldDB" id="A0A9D7JZJ3"/>
<evidence type="ECO:0000256" key="1">
    <source>
        <dbReference type="SAM" id="MobiDB-lite"/>
    </source>
</evidence>
<feature type="signal peptide" evidence="2">
    <location>
        <begin position="1"/>
        <end position="19"/>
    </location>
</feature>
<feature type="region of interest" description="Disordered" evidence="1">
    <location>
        <begin position="63"/>
        <end position="86"/>
    </location>
</feature>
<evidence type="ECO:0000256" key="2">
    <source>
        <dbReference type="SAM" id="SignalP"/>
    </source>
</evidence>
<organism evidence="3 4">
    <name type="scientific">Candidatus Proximibacter danicus</name>
    <dbReference type="NCBI Taxonomy" id="2954365"/>
    <lineage>
        <taxon>Bacteria</taxon>
        <taxon>Pseudomonadati</taxon>
        <taxon>Pseudomonadota</taxon>
        <taxon>Betaproteobacteria</taxon>
        <taxon>Candidatus Proximibacter</taxon>
    </lineage>
</organism>
<reference evidence="3" key="1">
    <citation type="submission" date="2020-10" db="EMBL/GenBank/DDBJ databases">
        <title>Connecting structure to function with the recovery of over 1000 high-quality activated sludge metagenome-assembled genomes encoding full-length rRNA genes using long-read sequencing.</title>
        <authorList>
            <person name="Singleton C.M."/>
            <person name="Petriglieri F."/>
            <person name="Kristensen J.M."/>
            <person name="Kirkegaard R.H."/>
            <person name="Michaelsen T.Y."/>
            <person name="Andersen M.H."/>
            <person name="Karst S.M."/>
            <person name="Dueholm M.S."/>
            <person name="Nielsen P.H."/>
            <person name="Albertsen M."/>
        </authorList>
    </citation>
    <scope>NUCLEOTIDE SEQUENCE</scope>
    <source>
        <strain evidence="3">Hirt_18-Q3-R61-65_BATAC.395</strain>
    </source>
</reference>
<dbReference type="Proteomes" id="UP000886689">
    <property type="component" value="Unassembled WGS sequence"/>
</dbReference>
<proteinExistence type="predicted"/>
<dbReference type="EMBL" id="JADJUC010000004">
    <property type="protein sequence ID" value="MBK8523654.1"/>
    <property type="molecule type" value="Genomic_DNA"/>
</dbReference>
<evidence type="ECO:0000313" key="4">
    <source>
        <dbReference type="Proteomes" id="UP000886689"/>
    </source>
</evidence>
<comment type="caution">
    <text evidence="3">The sequence shown here is derived from an EMBL/GenBank/DDBJ whole genome shotgun (WGS) entry which is preliminary data.</text>
</comment>
<evidence type="ECO:0000313" key="3">
    <source>
        <dbReference type="EMBL" id="MBK8523654.1"/>
    </source>
</evidence>
<gene>
    <name evidence="3" type="ORF">IPL58_05755</name>
</gene>
<accession>A0A9D7JZJ3</accession>
<protein>
    <submittedName>
        <fullName evidence="3">Uncharacterized protein</fullName>
    </submittedName>
</protein>